<proteinExistence type="inferred from homology"/>
<comment type="caution">
    <text evidence="3">The sequence shown here is derived from an EMBL/GenBank/DDBJ whole genome shotgun (WGS) entry which is preliminary data.</text>
</comment>
<dbReference type="SUPFAM" id="SSF51735">
    <property type="entry name" value="NAD(P)-binding Rossmann-fold domains"/>
    <property type="match status" value="1"/>
</dbReference>
<organism evidence="3 4">
    <name type="scientific">Rhodococcus rhodochrous KG-21</name>
    <dbReference type="NCBI Taxonomy" id="1441923"/>
    <lineage>
        <taxon>Bacteria</taxon>
        <taxon>Bacillati</taxon>
        <taxon>Actinomycetota</taxon>
        <taxon>Actinomycetes</taxon>
        <taxon>Mycobacteriales</taxon>
        <taxon>Nocardiaceae</taxon>
        <taxon>Rhodococcus</taxon>
    </lineage>
</organism>
<dbReference type="AlphaFoldDB" id="A0A0M9WPH6"/>
<name>A0A0M9WPH6_RHORH</name>
<dbReference type="RefSeq" id="WP_054372234.1">
    <property type="nucleotide sequence ID" value="NZ_AZYO01000014.1"/>
</dbReference>
<accession>A0A0M9WPH6</accession>
<dbReference type="PRINTS" id="PR00081">
    <property type="entry name" value="GDHRDH"/>
</dbReference>
<dbReference type="Proteomes" id="UP000037712">
    <property type="component" value="Unassembled WGS sequence"/>
</dbReference>
<evidence type="ECO:0000256" key="2">
    <source>
        <dbReference type="ARBA" id="ARBA00023002"/>
    </source>
</evidence>
<dbReference type="InterPro" id="IPR036291">
    <property type="entry name" value="NAD(P)-bd_dom_sf"/>
</dbReference>
<dbReference type="Gene3D" id="3.40.50.720">
    <property type="entry name" value="NAD(P)-binding Rossmann-like Domain"/>
    <property type="match status" value="1"/>
</dbReference>
<sequence length="246" mass="25884">MTNPSALITGASRGIGYGIAHRLAERGYSLTIAARDTERLAAAATAMRAAGAPEVHEVAGDLADEGYLATLVNAHADNFGRMDVLVLNAGAGSAGELAEFHPKRFDKQVALNLRAPFVLLQEAIPLLRKAAAEDPVRGAKVLALASITGVYAEPELSAYGATKAALMSLIRSVNREEASKGIRATALAPAYVDTDMAEFKHEVIPPTEMISVADLVELADACLRLTARSTVQEIVVARSSSDGYRA</sequence>
<reference evidence="4" key="2">
    <citation type="submission" date="2015-01" db="EMBL/GenBank/DDBJ databases">
        <title>Draft genome sequence of potential hydrocarbon metabolising strain of Rhodococcus rhodochrous.</title>
        <authorList>
            <person name="Aggarwal R.K."/>
            <person name="Dawar C."/>
        </authorList>
    </citation>
    <scope>NUCLEOTIDE SEQUENCE [LARGE SCALE GENOMIC DNA]</scope>
    <source>
        <strain evidence="4">KG-21</strain>
    </source>
</reference>
<dbReference type="GO" id="GO:0016491">
    <property type="term" value="F:oxidoreductase activity"/>
    <property type="evidence" value="ECO:0007669"/>
    <property type="project" value="UniProtKB-KW"/>
</dbReference>
<dbReference type="PANTHER" id="PTHR43669">
    <property type="entry name" value="5-KETO-D-GLUCONATE 5-REDUCTASE"/>
    <property type="match status" value="1"/>
</dbReference>
<reference evidence="3 4" key="1">
    <citation type="journal article" date="2015" name="Genome Announc.">
        <title>Draft Genome Sequence of Rhodococcus rhodochrous Strain KG-21, a Soil Isolate from Oil Fields of Krishna-Godavari Basin, India.</title>
        <authorList>
            <person name="Dawar C."/>
            <person name="Aggarwal R.K."/>
        </authorList>
    </citation>
    <scope>NUCLEOTIDE SEQUENCE [LARGE SCALE GENOMIC DNA]</scope>
    <source>
        <strain evidence="3 4">KG-21</strain>
    </source>
</reference>
<dbReference type="CDD" id="cd05233">
    <property type="entry name" value="SDR_c"/>
    <property type="match status" value="1"/>
</dbReference>
<dbReference type="Pfam" id="PF00106">
    <property type="entry name" value="adh_short"/>
    <property type="match status" value="1"/>
</dbReference>
<gene>
    <name evidence="3" type="ORF">Z051_08275</name>
</gene>
<evidence type="ECO:0000313" key="3">
    <source>
        <dbReference type="EMBL" id="KOS56711.1"/>
    </source>
</evidence>
<dbReference type="PANTHER" id="PTHR43669:SF3">
    <property type="entry name" value="ALCOHOL DEHYDROGENASE, PUTATIVE (AFU_ORTHOLOGUE AFUA_3G03445)-RELATED"/>
    <property type="match status" value="1"/>
</dbReference>
<evidence type="ECO:0000256" key="1">
    <source>
        <dbReference type="ARBA" id="ARBA00006484"/>
    </source>
</evidence>
<evidence type="ECO:0000313" key="4">
    <source>
        <dbReference type="Proteomes" id="UP000037712"/>
    </source>
</evidence>
<dbReference type="PATRIC" id="fig|1441923.3.peg.1827"/>
<protein>
    <submittedName>
        <fullName evidence="3">Short-chain dehydrogenase</fullName>
    </submittedName>
</protein>
<dbReference type="EMBL" id="AZYO01000014">
    <property type="protein sequence ID" value="KOS56711.1"/>
    <property type="molecule type" value="Genomic_DNA"/>
</dbReference>
<dbReference type="InterPro" id="IPR002347">
    <property type="entry name" value="SDR_fam"/>
</dbReference>
<comment type="similarity">
    <text evidence="1">Belongs to the short-chain dehydrogenases/reductases (SDR) family.</text>
</comment>
<keyword evidence="2" id="KW-0560">Oxidoreductase</keyword>